<dbReference type="AlphaFoldDB" id="A0AAE8Q957"/>
<dbReference type="RefSeq" id="WP_130815849.1">
    <property type="nucleotide sequence ID" value="NZ_SIKX01000001.1"/>
</dbReference>
<proteinExistence type="predicted"/>
<evidence type="ECO:0000256" key="1">
    <source>
        <dbReference type="SAM" id="MobiDB-lite"/>
    </source>
</evidence>
<name>A0AAE8Q957_9HYPH</name>
<evidence type="ECO:0000313" key="3">
    <source>
        <dbReference type="Proteomes" id="UP000291892"/>
    </source>
</evidence>
<comment type="caution">
    <text evidence="2">The sequence shown here is derived from an EMBL/GenBank/DDBJ whole genome shotgun (WGS) entry which is preliminary data.</text>
</comment>
<dbReference type="Proteomes" id="UP000291892">
    <property type="component" value="Unassembled WGS sequence"/>
</dbReference>
<sequence>MSQLLRFKDLQLRQIVRSWPQLRRMICDYDFPSGMLLGPNTRAWREEDIEEWLASRPSAPKPDPRRKKTENTAAEI</sequence>
<feature type="region of interest" description="Disordered" evidence="1">
    <location>
        <begin position="53"/>
        <end position="76"/>
    </location>
</feature>
<organism evidence="2 3">
    <name type="scientific">Rhizobium ruizarguesonis</name>
    <dbReference type="NCBI Taxonomy" id="2081791"/>
    <lineage>
        <taxon>Bacteria</taxon>
        <taxon>Pseudomonadati</taxon>
        <taxon>Pseudomonadota</taxon>
        <taxon>Alphaproteobacteria</taxon>
        <taxon>Hyphomicrobiales</taxon>
        <taxon>Rhizobiaceae</taxon>
        <taxon>Rhizobium/Agrobacterium group</taxon>
        <taxon>Rhizobium</taxon>
    </lineage>
</organism>
<evidence type="ECO:0000313" key="2">
    <source>
        <dbReference type="EMBL" id="TBF16966.1"/>
    </source>
</evidence>
<reference evidence="2 3" key="1">
    <citation type="submission" date="2019-02" db="EMBL/GenBank/DDBJ databases">
        <title>The genomic architecture of introgression among sibling species of bacteria.</title>
        <authorList>
            <person name="Cavassim M.I.A."/>
            <person name="Moeskjaer S."/>
            <person name="Moslemi C."/>
            <person name="Fields B."/>
            <person name="Bachmann A."/>
            <person name="Vilhjalmsson B."/>
            <person name="Schierup M.H."/>
            <person name="Young J.P.W."/>
            <person name="Andersen S.U."/>
        </authorList>
    </citation>
    <scope>NUCLEOTIDE SEQUENCE [LARGE SCALE GENOMIC DNA]</scope>
    <source>
        <strain evidence="2 3">SM42</strain>
    </source>
</reference>
<dbReference type="EMBL" id="SIKX01000001">
    <property type="protein sequence ID" value="TBF16966.1"/>
    <property type="molecule type" value="Genomic_DNA"/>
</dbReference>
<accession>A0AAE8Q957</accession>
<protein>
    <submittedName>
        <fullName evidence="2">AlpA family phage regulatory protein</fullName>
    </submittedName>
</protein>
<gene>
    <name evidence="2" type="ORF">ELG94_00505</name>
</gene>